<dbReference type="InterPro" id="IPR006674">
    <property type="entry name" value="HD_domain"/>
</dbReference>
<dbReference type="InterPro" id="IPR003607">
    <property type="entry name" value="HD/PDEase_dom"/>
</dbReference>
<evidence type="ECO:0000313" key="2">
    <source>
        <dbReference type="EMBL" id="GAG68571.1"/>
    </source>
</evidence>
<dbReference type="PANTHER" id="PTHR33594:SF1">
    <property type="entry name" value="HD_PDEASE DOMAIN-CONTAINING PROTEIN"/>
    <property type="match status" value="1"/>
</dbReference>
<dbReference type="Pfam" id="PF01966">
    <property type="entry name" value="HD"/>
    <property type="match status" value="1"/>
</dbReference>
<dbReference type="CDD" id="cd00077">
    <property type="entry name" value="HDc"/>
    <property type="match status" value="1"/>
</dbReference>
<feature type="domain" description="HD" evidence="1">
    <location>
        <begin position="19"/>
        <end position="126"/>
    </location>
</feature>
<dbReference type="Gene3D" id="1.10.3210.50">
    <property type="match status" value="1"/>
</dbReference>
<comment type="caution">
    <text evidence="2">The sequence shown here is derived from an EMBL/GenBank/DDBJ whole genome shotgun (WGS) entry which is preliminary data.</text>
</comment>
<dbReference type="SUPFAM" id="SSF109604">
    <property type="entry name" value="HD-domain/PDEase-like"/>
    <property type="match status" value="1"/>
</dbReference>
<dbReference type="PROSITE" id="PS51831">
    <property type="entry name" value="HD"/>
    <property type="match status" value="1"/>
</dbReference>
<dbReference type="PANTHER" id="PTHR33594">
    <property type="entry name" value="SUPERFAMILY HYDROLASE, PUTATIVE (AFU_ORTHOLOGUE AFUA_1G03035)-RELATED"/>
    <property type="match status" value="1"/>
</dbReference>
<dbReference type="NCBIfam" id="TIGR00277">
    <property type="entry name" value="HDIG"/>
    <property type="match status" value="1"/>
</dbReference>
<dbReference type="SMART" id="SM00471">
    <property type="entry name" value="HDc"/>
    <property type="match status" value="1"/>
</dbReference>
<accession>X1B9C9</accession>
<dbReference type="InterPro" id="IPR006675">
    <property type="entry name" value="HDIG_dom"/>
</dbReference>
<sequence length="222" mass="25780">KYRKIKGIVKKELSCSAHNVEHIMRVYNLCLHLAENEPDIDIDILKTAALLHDIGRVKEDEDDSGRIDHAILGTKMAEKILRNLGYEESKIEKIKHCIMTHRFRSENVPKTKEAKILFDADKLDVLGSIGIARAFIIAGQYGEKIYSDIPIDKYTKDNIVGEKQNGRIKDLSKHAVNLEFEMKFKHIPEKLYTKKAKEIAKQRFKFMKQFFKRLKREINGEI</sequence>
<organism evidence="2">
    <name type="scientific">marine sediment metagenome</name>
    <dbReference type="NCBI Taxonomy" id="412755"/>
    <lineage>
        <taxon>unclassified sequences</taxon>
        <taxon>metagenomes</taxon>
        <taxon>ecological metagenomes</taxon>
    </lineage>
</organism>
<gene>
    <name evidence="2" type="ORF">S01H4_05041</name>
</gene>
<proteinExistence type="predicted"/>
<dbReference type="AlphaFoldDB" id="X1B9C9"/>
<protein>
    <recommendedName>
        <fullName evidence="1">HD domain-containing protein</fullName>
    </recommendedName>
</protein>
<feature type="non-terminal residue" evidence="2">
    <location>
        <position position="1"/>
    </location>
</feature>
<name>X1B9C9_9ZZZZ</name>
<dbReference type="EMBL" id="BART01001421">
    <property type="protein sequence ID" value="GAG68571.1"/>
    <property type="molecule type" value="Genomic_DNA"/>
</dbReference>
<reference evidence="2" key="1">
    <citation type="journal article" date="2014" name="Front. Microbiol.">
        <title>High frequency of phylogenetically diverse reductive dehalogenase-homologous genes in deep subseafloor sedimentary metagenomes.</title>
        <authorList>
            <person name="Kawai M."/>
            <person name="Futagami T."/>
            <person name="Toyoda A."/>
            <person name="Takaki Y."/>
            <person name="Nishi S."/>
            <person name="Hori S."/>
            <person name="Arai W."/>
            <person name="Tsubouchi T."/>
            <person name="Morono Y."/>
            <person name="Uchiyama I."/>
            <person name="Ito T."/>
            <person name="Fujiyama A."/>
            <person name="Inagaki F."/>
            <person name="Takami H."/>
        </authorList>
    </citation>
    <scope>NUCLEOTIDE SEQUENCE</scope>
    <source>
        <strain evidence="2">Expedition CK06-06</strain>
    </source>
</reference>
<evidence type="ECO:0000259" key="1">
    <source>
        <dbReference type="PROSITE" id="PS51831"/>
    </source>
</evidence>